<feature type="transmembrane region" description="Helical" evidence="5">
    <location>
        <begin position="284"/>
        <end position="305"/>
    </location>
</feature>
<accession>A0A3S3RSG0</accession>
<dbReference type="OrthoDB" id="419734at2759"/>
<feature type="domain" description="Major facilitator superfamily (MFS) profile" evidence="6">
    <location>
        <begin position="1"/>
        <end position="367"/>
    </location>
</feature>
<dbReference type="InterPro" id="IPR011701">
    <property type="entry name" value="MFS"/>
</dbReference>
<feature type="transmembrane region" description="Helical" evidence="5">
    <location>
        <begin position="190"/>
        <end position="212"/>
    </location>
</feature>
<dbReference type="InterPro" id="IPR020846">
    <property type="entry name" value="MFS_dom"/>
</dbReference>
<dbReference type="PANTHER" id="PTHR23507:SF1">
    <property type="entry name" value="FI18259P1-RELATED"/>
    <property type="match status" value="1"/>
</dbReference>
<evidence type="ECO:0000259" key="6">
    <source>
        <dbReference type="PROSITE" id="PS50850"/>
    </source>
</evidence>
<comment type="caution">
    <text evidence="7">The sequence shown here is derived from an EMBL/GenBank/DDBJ whole genome shotgun (WGS) entry which is preliminary data.</text>
</comment>
<keyword evidence="4 5" id="KW-0472">Membrane</keyword>
<keyword evidence="3 5" id="KW-1133">Transmembrane helix</keyword>
<evidence type="ECO:0000256" key="1">
    <source>
        <dbReference type="ARBA" id="ARBA00004141"/>
    </source>
</evidence>
<feature type="transmembrane region" description="Helical" evidence="5">
    <location>
        <begin position="130"/>
        <end position="150"/>
    </location>
</feature>
<gene>
    <name evidence="8" type="ORF">B4U79_16178</name>
    <name evidence="7" type="ORF">B4U79_16457</name>
</gene>
<feature type="transmembrane region" description="Helical" evidence="5">
    <location>
        <begin position="32"/>
        <end position="53"/>
    </location>
</feature>
<dbReference type="GO" id="GO:0016020">
    <property type="term" value="C:membrane"/>
    <property type="evidence" value="ECO:0007669"/>
    <property type="project" value="UniProtKB-SubCell"/>
</dbReference>
<dbReference type="AlphaFoldDB" id="A0A3S3RSG0"/>
<dbReference type="InterPro" id="IPR036259">
    <property type="entry name" value="MFS_trans_sf"/>
</dbReference>
<evidence type="ECO:0000313" key="7">
    <source>
        <dbReference type="EMBL" id="RWS04055.1"/>
    </source>
</evidence>
<dbReference type="EMBL" id="NCKU01003863">
    <property type="protein sequence ID" value="RWS06808.1"/>
    <property type="molecule type" value="Genomic_DNA"/>
</dbReference>
<protein>
    <submittedName>
        <fullName evidence="7">Proton-coupled folate transporter-like protein</fullName>
    </submittedName>
</protein>
<dbReference type="EMBL" id="NCKU01005901">
    <property type="protein sequence ID" value="RWS04055.1"/>
    <property type="molecule type" value="Genomic_DNA"/>
</dbReference>
<feature type="transmembrane region" description="Helical" evidence="5">
    <location>
        <begin position="59"/>
        <end position="82"/>
    </location>
</feature>
<reference evidence="7 9" key="1">
    <citation type="journal article" date="2018" name="Gigascience">
        <title>Genomes of trombidid mites reveal novel predicted allergens and laterally-transferred genes associated with secondary metabolism.</title>
        <authorList>
            <person name="Dong X."/>
            <person name="Chaisiri K."/>
            <person name="Xia D."/>
            <person name="Armstrong S.D."/>
            <person name="Fang Y."/>
            <person name="Donnelly M.J."/>
            <person name="Kadowaki T."/>
            <person name="McGarry J.W."/>
            <person name="Darby A.C."/>
            <person name="Makepeace B.L."/>
        </authorList>
    </citation>
    <scope>NUCLEOTIDE SEQUENCE [LARGE SCALE GENOMIC DNA]</scope>
    <source>
        <strain evidence="7">UoL-WK</strain>
    </source>
</reference>
<keyword evidence="9" id="KW-1185">Reference proteome</keyword>
<feature type="transmembrane region" description="Helical" evidence="5">
    <location>
        <begin position="103"/>
        <end position="124"/>
    </location>
</feature>
<evidence type="ECO:0000256" key="2">
    <source>
        <dbReference type="ARBA" id="ARBA00022692"/>
    </source>
</evidence>
<dbReference type="Proteomes" id="UP000285301">
    <property type="component" value="Unassembled WGS sequence"/>
</dbReference>
<feature type="transmembrane region" description="Helical" evidence="5">
    <location>
        <begin position="346"/>
        <end position="366"/>
    </location>
</feature>
<evidence type="ECO:0000313" key="9">
    <source>
        <dbReference type="Proteomes" id="UP000285301"/>
    </source>
</evidence>
<dbReference type="PROSITE" id="PS50850">
    <property type="entry name" value="MFS"/>
    <property type="match status" value="1"/>
</dbReference>
<feature type="transmembrane region" description="Helical" evidence="5">
    <location>
        <begin position="232"/>
        <end position="251"/>
    </location>
</feature>
<dbReference type="PANTHER" id="PTHR23507">
    <property type="entry name" value="ZGC:174356"/>
    <property type="match status" value="1"/>
</dbReference>
<organism evidence="7 9">
    <name type="scientific">Dinothrombium tinctorium</name>
    <dbReference type="NCBI Taxonomy" id="1965070"/>
    <lineage>
        <taxon>Eukaryota</taxon>
        <taxon>Metazoa</taxon>
        <taxon>Ecdysozoa</taxon>
        <taxon>Arthropoda</taxon>
        <taxon>Chelicerata</taxon>
        <taxon>Arachnida</taxon>
        <taxon>Acari</taxon>
        <taxon>Acariformes</taxon>
        <taxon>Trombidiformes</taxon>
        <taxon>Prostigmata</taxon>
        <taxon>Anystina</taxon>
        <taxon>Parasitengona</taxon>
        <taxon>Trombidioidea</taxon>
        <taxon>Trombidiidae</taxon>
        <taxon>Dinothrombium</taxon>
    </lineage>
</organism>
<dbReference type="SUPFAM" id="SSF103473">
    <property type="entry name" value="MFS general substrate transporter"/>
    <property type="match status" value="1"/>
</dbReference>
<dbReference type="GO" id="GO:0022857">
    <property type="term" value="F:transmembrane transporter activity"/>
    <property type="evidence" value="ECO:0007669"/>
    <property type="project" value="InterPro"/>
</dbReference>
<reference evidence="7" key="2">
    <citation type="submission" date="2018-11" db="EMBL/GenBank/DDBJ databases">
        <title>Trombidioid mite genomics.</title>
        <authorList>
            <person name="Dong X."/>
        </authorList>
    </citation>
    <scope>NUCLEOTIDE SEQUENCE</scope>
    <source>
        <strain evidence="7">UoL-WK</strain>
    </source>
</reference>
<evidence type="ECO:0000256" key="3">
    <source>
        <dbReference type="ARBA" id="ARBA00022989"/>
    </source>
</evidence>
<proteinExistence type="predicted"/>
<dbReference type="Gene3D" id="1.20.1250.20">
    <property type="entry name" value="MFS general substrate transporter like domains"/>
    <property type="match status" value="1"/>
</dbReference>
<evidence type="ECO:0000256" key="5">
    <source>
        <dbReference type="SAM" id="Phobius"/>
    </source>
</evidence>
<dbReference type="Pfam" id="PF07690">
    <property type="entry name" value="MFS_1"/>
    <property type="match status" value="1"/>
</dbReference>
<feature type="transmembrane region" description="Helical" evidence="5">
    <location>
        <begin position="258"/>
        <end position="278"/>
    </location>
</feature>
<sequence>MRNFLSISDFLAILPGLYIGSISDQVGRRKPLLVSFITCICVQILLIVGSVFTNLNLFFLIYICAFLIGITGTVMNVTANVFGYISDISNDDDRTFRIIMVEFMIYLGSSLGYILAAVLLNYVLNGNHEYGFIITSAIYIINVIYILYYLKESRDVKDDFNLKNVFKSDHIISIGKTVVKSRAGCGRAKILLLLTSAAFSITNSGVLVNLIFPYFKNLQLDSSFYGLYNSLRILSEGVAILIVLPSAVKFFPNYMSDTVIGILGFFSKFTGLAIMGIATTPAHIFLSVLLSIFNGFTMPATRSILSKIVDEDERGKLFALIASIQNFVLCMSNFVFAWMFSSTIHFFLGFSFEIVAIFQFISLIIYL</sequence>
<keyword evidence="2 5" id="KW-0812">Transmembrane</keyword>
<evidence type="ECO:0000256" key="4">
    <source>
        <dbReference type="ARBA" id="ARBA00023136"/>
    </source>
</evidence>
<evidence type="ECO:0000313" key="8">
    <source>
        <dbReference type="EMBL" id="RWS06808.1"/>
    </source>
</evidence>
<feature type="transmembrane region" description="Helical" evidence="5">
    <location>
        <begin position="317"/>
        <end position="340"/>
    </location>
</feature>
<name>A0A3S3RSG0_9ACAR</name>
<comment type="subcellular location">
    <subcellularLocation>
        <location evidence="1">Membrane</location>
        <topology evidence="1">Multi-pass membrane protein</topology>
    </subcellularLocation>
</comment>